<proteinExistence type="predicted"/>
<name>A0AAW3MMG0_9BURK</name>
<evidence type="ECO:0000313" key="2">
    <source>
        <dbReference type="Proteomes" id="UP000056453"/>
    </source>
</evidence>
<organism evidence="1 2">
    <name type="scientific">Burkholderia ubonensis</name>
    <dbReference type="NCBI Taxonomy" id="101571"/>
    <lineage>
        <taxon>Bacteria</taxon>
        <taxon>Pseudomonadati</taxon>
        <taxon>Pseudomonadota</taxon>
        <taxon>Betaproteobacteria</taxon>
        <taxon>Burkholderiales</taxon>
        <taxon>Burkholderiaceae</taxon>
        <taxon>Burkholderia</taxon>
        <taxon>Burkholderia cepacia complex</taxon>
    </lineage>
</organism>
<dbReference type="Proteomes" id="UP000056453">
    <property type="component" value="Unassembled WGS sequence"/>
</dbReference>
<dbReference type="EMBL" id="LPBJ01000104">
    <property type="protein sequence ID" value="KVP87675.1"/>
    <property type="molecule type" value="Genomic_DNA"/>
</dbReference>
<gene>
    <name evidence="1" type="ORF">WJ96_01550</name>
</gene>
<dbReference type="Pfam" id="PF05926">
    <property type="entry name" value="Phage_GPL"/>
    <property type="match status" value="1"/>
</dbReference>
<reference evidence="1 2" key="1">
    <citation type="submission" date="2015-11" db="EMBL/GenBank/DDBJ databases">
        <title>Expanding the genomic diversity of Burkholderia species for the development of highly accurate diagnostics.</title>
        <authorList>
            <person name="Sahl J."/>
            <person name="Keim P."/>
            <person name="Wagner D."/>
        </authorList>
    </citation>
    <scope>NUCLEOTIDE SEQUENCE [LARGE SCALE GENOMIC DNA]</scope>
    <source>
        <strain evidence="1 2">MSMB1808WGS</strain>
    </source>
</reference>
<dbReference type="AlphaFoldDB" id="A0AAW3MMG0"/>
<comment type="caution">
    <text evidence="1">The sequence shown here is derived from an EMBL/GenBank/DDBJ whole genome shotgun (WGS) entry which is preliminary data.</text>
</comment>
<dbReference type="RefSeq" id="WP_059956988.1">
    <property type="nucleotide sequence ID" value="NZ_LPBJ01000104.1"/>
</dbReference>
<dbReference type="InterPro" id="IPR009225">
    <property type="entry name" value="Phage_head_completion_GpL"/>
</dbReference>
<keyword evidence="2" id="KW-1185">Reference proteome</keyword>
<protein>
    <submittedName>
        <fullName evidence="1">Phage head protein</fullName>
    </submittedName>
</protein>
<accession>A0AAW3MMG0</accession>
<sequence length="158" mass="17209">MSSSFIATADATAPTPELDAIENNGFFPDVSIAALREATRLDGTVTHARLREAAIDAIRSVNVELKVWRAQAAAGYATLADVPAERIGGVSELVSLYYRAVYNLTHADVTEKYRDLDTTKSGGQEAERLDDTVCSARRNARWALNDLRGIPRSTVELI</sequence>
<evidence type="ECO:0000313" key="1">
    <source>
        <dbReference type="EMBL" id="KVP87675.1"/>
    </source>
</evidence>